<keyword evidence="3" id="KW-1185">Reference proteome</keyword>
<sequence>MATTMSVMFYVFYEYSKGYVLSHNSRNTSKPTFEVSKKPCRPRKQIPARTDHSIATRSLGTVHEAPSATASKIAWHGTCIAKRKRASNAHACSYRLARHSSPLGATRSNSHWFRNYRLAAPKLLPCDTSV</sequence>
<organism evidence="2 3">
    <name type="scientific">Vigna unguiculata</name>
    <name type="common">Cowpea</name>
    <dbReference type="NCBI Taxonomy" id="3917"/>
    <lineage>
        <taxon>Eukaryota</taxon>
        <taxon>Viridiplantae</taxon>
        <taxon>Streptophyta</taxon>
        <taxon>Embryophyta</taxon>
        <taxon>Tracheophyta</taxon>
        <taxon>Spermatophyta</taxon>
        <taxon>Magnoliopsida</taxon>
        <taxon>eudicotyledons</taxon>
        <taxon>Gunneridae</taxon>
        <taxon>Pentapetalae</taxon>
        <taxon>rosids</taxon>
        <taxon>fabids</taxon>
        <taxon>Fabales</taxon>
        <taxon>Fabaceae</taxon>
        <taxon>Papilionoideae</taxon>
        <taxon>50 kb inversion clade</taxon>
        <taxon>NPAAA clade</taxon>
        <taxon>indigoferoid/millettioid clade</taxon>
        <taxon>Phaseoleae</taxon>
        <taxon>Vigna</taxon>
    </lineage>
</organism>
<reference evidence="2 3" key="1">
    <citation type="submission" date="2019-04" db="EMBL/GenBank/DDBJ databases">
        <title>An improved genome assembly and genetic linkage map for asparagus bean, Vigna unguiculata ssp. sesquipedialis.</title>
        <authorList>
            <person name="Xia Q."/>
            <person name="Zhang R."/>
            <person name="Dong Y."/>
        </authorList>
    </citation>
    <scope>NUCLEOTIDE SEQUENCE [LARGE SCALE GENOMIC DNA]</scope>
    <source>
        <tissue evidence="2">Leaf</tissue>
    </source>
</reference>
<name>A0A4D6KPL7_VIGUN</name>
<gene>
    <name evidence="2" type="ORF">DEO72_LG1g2086</name>
</gene>
<proteinExistence type="predicted"/>
<dbReference type="EMBL" id="CP039345">
    <property type="protein sequence ID" value="QCD78453.1"/>
    <property type="molecule type" value="Genomic_DNA"/>
</dbReference>
<accession>A0A4D6KPL7</accession>
<dbReference type="AlphaFoldDB" id="A0A4D6KPL7"/>
<evidence type="ECO:0000313" key="3">
    <source>
        <dbReference type="Proteomes" id="UP000501690"/>
    </source>
</evidence>
<evidence type="ECO:0000256" key="1">
    <source>
        <dbReference type="SAM" id="MobiDB-lite"/>
    </source>
</evidence>
<protein>
    <submittedName>
        <fullName evidence="2">Uncharacterized protein</fullName>
    </submittedName>
</protein>
<feature type="region of interest" description="Disordered" evidence="1">
    <location>
        <begin position="27"/>
        <end position="52"/>
    </location>
</feature>
<evidence type="ECO:0000313" key="2">
    <source>
        <dbReference type="EMBL" id="QCD78453.1"/>
    </source>
</evidence>
<dbReference type="Proteomes" id="UP000501690">
    <property type="component" value="Linkage Group LG1"/>
</dbReference>